<dbReference type="Pfam" id="PF24883">
    <property type="entry name" value="NPHP3_N"/>
    <property type="match status" value="1"/>
</dbReference>
<name>A0A8H5FAN4_9AGAR</name>
<feature type="region of interest" description="Disordered" evidence="2">
    <location>
        <begin position="1"/>
        <end position="30"/>
    </location>
</feature>
<dbReference type="OrthoDB" id="3038309at2759"/>
<feature type="domain" description="NACHT" evidence="4">
    <location>
        <begin position="151"/>
        <end position="301"/>
    </location>
</feature>
<keyword evidence="1" id="KW-0677">Repeat</keyword>
<feature type="transmembrane region" description="Helical" evidence="3">
    <location>
        <begin position="56"/>
        <end position="76"/>
    </location>
</feature>
<dbReference type="Gene3D" id="3.40.50.300">
    <property type="entry name" value="P-loop containing nucleotide triphosphate hydrolases"/>
    <property type="match status" value="1"/>
</dbReference>
<reference evidence="5 6" key="1">
    <citation type="journal article" date="2020" name="ISME J.">
        <title>Uncovering the hidden diversity of litter-decomposition mechanisms in mushroom-forming fungi.</title>
        <authorList>
            <person name="Floudas D."/>
            <person name="Bentzer J."/>
            <person name="Ahren D."/>
            <person name="Johansson T."/>
            <person name="Persson P."/>
            <person name="Tunlid A."/>
        </authorList>
    </citation>
    <scope>NUCLEOTIDE SEQUENCE [LARGE SCALE GENOMIC DNA]</scope>
    <source>
        <strain evidence="5 6">CBS 101986</strain>
    </source>
</reference>
<dbReference type="EMBL" id="JAACJJ010000002">
    <property type="protein sequence ID" value="KAF5329428.1"/>
    <property type="molecule type" value="Genomic_DNA"/>
</dbReference>
<keyword evidence="6" id="KW-1185">Reference proteome</keyword>
<evidence type="ECO:0000256" key="2">
    <source>
        <dbReference type="SAM" id="MobiDB-lite"/>
    </source>
</evidence>
<dbReference type="InterPro" id="IPR056884">
    <property type="entry name" value="NPHP3-like_N"/>
</dbReference>
<dbReference type="InterPro" id="IPR027417">
    <property type="entry name" value="P-loop_NTPase"/>
</dbReference>
<evidence type="ECO:0000313" key="5">
    <source>
        <dbReference type="EMBL" id="KAF5329428.1"/>
    </source>
</evidence>
<evidence type="ECO:0000259" key="4">
    <source>
        <dbReference type="PROSITE" id="PS50837"/>
    </source>
</evidence>
<dbReference type="PANTHER" id="PTHR10039:SF14">
    <property type="entry name" value="NACHT DOMAIN-CONTAINING PROTEIN"/>
    <property type="match status" value="1"/>
</dbReference>
<evidence type="ECO:0000256" key="1">
    <source>
        <dbReference type="ARBA" id="ARBA00022737"/>
    </source>
</evidence>
<comment type="caution">
    <text evidence="5">The sequence shown here is derived from an EMBL/GenBank/DDBJ whole genome shotgun (WGS) entry which is preliminary data.</text>
</comment>
<dbReference type="SUPFAM" id="SSF52540">
    <property type="entry name" value="P-loop containing nucleoside triphosphate hydrolases"/>
    <property type="match status" value="1"/>
</dbReference>
<keyword evidence="3" id="KW-0472">Membrane</keyword>
<proteinExistence type="predicted"/>
<accession>A0A8H5FAN4</accession>
<dbReference type="PROSITE" id="PS50837">
    <property type="entry name" value="NACHT"/>
    <property type="match status" value="1"/>
</dbReference>
<protein>
    <recommendedName>
        <fullName evidence="4">NACHT domain-containing protein</fullName>
    </recommendedName>
</protein>
<keyword evidence="3" id="KW-0812">Transmembrane</keyword>
<organism evidence="5 6">
    <name type="scientific">Psilocybe cf. subviscida</name>
    <dbReference type="NCBI Taxonomy" id="2480587"/>
    <lineage>
        <taxon>Eukaryota</taxon>
        <taxon>Fungi</taxon>
        <taxon>Dikarya</taxon>
        <taxon>Basidiomycota</taxon>
        <taxon>Agaricomycotina</taxon>
        <taxon>Agaricomycetes</taxon>
        <taxon>Agaricomycetidae</taxon>
        <taxon>Agaricales</taxon>
        <taxon>Agaricineae</taxon>
        <taxon>Strophariaceae</taxon>
        <taxon>Psilocybe</taxon>
    </lineage>
</organism>
<dbReference type="Proteomes" id="UP000567179">
    <property type="component" value="Unassembled WGS sequence"/>
</dbReference>
<gene>
    <name evidence="5" type="ORF">D9619_009499</name>
</gene>
<keyword evidence="3" id="KW-1133">Transmembrane helix</keyword>
<evidence type="ECO:0000256" key="3">
    <source>
        <dbReference type="SAM" id="Phobius"/>
    </source>
</evidence>
<dbReference type="PANTHER" id="PTHR10039">
    <property type="entry name" value="AMELOGENIN"/>
    <property type="match status" value="1"/>
</dbReference>
<dbReference type="InterPro" id="IPR007111">
    <property type="entry name" value="NACHT_NTPase"/>
</dbReference>
<sequence length="569" mass="62841">MDGPSNVDTHHPVGQIANKTMPSPPEPSTIASASVLKNAKHTRINNSSFRITTLTIHLNAIHVLFAVLLVFLGLVYSPAKCTIRWSSADTGGDVGSETVTSMDPLYKSVAPNAILNAGGRADEVRCHPGTREEVIGLIETFMNAQDKGTPRMLWLSGPAGAGKTAIMQTVAERCKERGVPHANFFFFRTDGSRNDATPFVATLVYQIIQFYPSMANVVAATLHANPLIFQTDLQEQFDMLMHLPLTAAENSLSVRRPIVLLIDGLDECDSERKTAQRQILQELDTLLLQGGISFRVIISSRVEPQISMAFNQLHSHVDSIFLDDQYSPATDIRLFVTAEFEKIKSTHYLAHTLSTDWPSALDVDGIVIESSGQFIYAATVMRFIAHSPASPVLSLQKVRGIVPPAKNSPFAHLDAVYTYILEQSDDADAVMSILASTLAARDPDVARIKICLKAYHPRYSEELVDSSVAELSPISQIHEGRLRFFHASFADFLQDKSRAGRFHIDLEAFCVGIFQKLYTKGDSVLCHFEMFGSHQSQTPLIRANFMHVQPSPIIRPAVTYCPGRKCARY</sequence>
<dbReference type="AlphaFoldDB" id="A0A8H5FAN4"/>
<evidence type="ECO:0000313" key="6">
    <source>
        <dbReference type="Proteomes" id="UP000567179"/>
    </source>
</evidence>